<dbReference type="Proteomes" id="UP000249542">
    <property type="component" value="Unassembled WGS sequence"/>
</dbReference>
<dbReference type="Gene3D" id="3.90.550.10">
    <property type="entry name" value="Spore Coat Polysaccharide Biosynthesis Protein SpsA, Chain A"/>
    <property type="match status" value="1"/>
</dbReference>
<dbReference type="PANTHER" id="PTHR22916:SF3">
    <property type="entry name" value="UDP-GLCNAC:BETAGAL BETA-1,3-N-ACETYLGLUCOSAMINYLTRANSFERASE-LIKE PROTEIN 1"/>
    <property type="match status" value="1"/>
</dbReference>
<keyword evidence="2" id="KW-0808">Transferase</keyword>
<dbReference type="SUPFAM" id="SSF53448">
    <property type="entry name" value="Nucleotide-diphospho-sugar transferases"/>
    <property type="match status" value="1"/>
</dbReference>
<dbReference type="RefSeq" id="WP_111541769.1">
    <property type="nucleotide sequence ID" value="NZ_QKYV01000007.1"/>
</dbReference>
<dbReference type="GO" id="GO:0016758">
    <property type="term" value="F:hexosyltransferase activity"/>
    <property type="evidence" value="ECO:0007669"/>
    <property type="project" value="UniProtKB-ARBA"/>
</dbReference>
<dbReference type="PANTHER" id="PTHR22916">
    <property type="entry name" value="GLYCOSYLTRANSFERASE"/>
    <property type="match status" value="1"/>
</dbReference>
<dbReference type="Pfam" id="PF00535">
    <property type="entry name" value="Glycos_transf_2"/>
    <property type="match status" value="1"/>
</dbReference>
<name>A0A2W7HVR0_9FLAO</name>
<feature type="domain" description="Glycosyltransferase 2-like" evidence="1">
    <location>
        <begin position="5"/>
        <end position="136"/>
    </location>
</feature>
<sequence>MAFFSVVIPLYNKEDQVKKTLESVLSQNFEDFEVIIVDDGSTDASFSVVKSFTDPRIKLFQQKNNGASSARNFGISKSNSEYIALIDADDTWNNNHLEEFYKSIKLFPQASFFCNAYQLKLRENYTHNATYNLQEQHKIQIVEDYFKASIIHPLAMTSGVAFTKQSFLDIGSFNTTISSGQDIDLWIRFALQKTIVFNPAVTACYDKTVPNSLSKKQLRKVKYEFLNSYKEAEHTNASFKKYLDLNRYAVAIHCKYHNDTEVLNKFLKVIDPESLNAKQRFLLKLPNFTLIGLKKFQLLLIRKGIYLTAFR</sequence>
<evidence type="ECO:0000259" key="1">
    <source>
        <dbReference type="Pfam" id="PF00535"/>
    </source>
</evidence>
<dbReference type="AlphaFoldDB" id="A0A2W7HVR0"/>
<dbReference type="EMBL" id="QKYV01000007">
    <property type="protein sequence ID" value="PZW38831.1"/>
    <property type="molecule type" value="Genomic_DNA"/>
</dbReference>
<organism evidence="2 3">
    <name type="scientific">Mesonia algae</name>
    <dbReference type="NCBI Taxonomy" id="213248"/>
    <lineage>
        <taxon>Bacteria</taxon>
        <taxon>Pseudomonadati</taxon>
        <taxon>Bacteroidota</taxon>
        <taxon>Flavobacteriia</taxon>
        <taxon>Flavobacteriales</taxon>
        <taxon>Flavobacteriaceae</taxon>
        <taxon>Mesonia</taxon>
    </lineage>
</organism>
<dbReference type="InterPro" id="IPR001173">
    <property type="entry name" value="Glyco_trans_2-like"/>
</dbReference>
<reference evidence="2 3" key="1">
    <citation type="submission" date="2018-06" db="EMBL/GenBank/DDBJ databases">
        <title>Genomic Encyclopedia of Archaeal and Bacterial Type Strains, Phase II (KMG-II): from individual species to whole genera.</title>
        <authorList>
            <person name="Goeker M."/>
        </authorList>
    </citation>
    <scope>NUCLEOTIDE SEQUENCE [LARGE SCALE GENOMIC DNA]</scope>
    <source>
        <strain evidence="2 3">DSM 15361</strain>
    </source>
</reference>
<protein>
    <submittedName>
        <fullName evidence="2">Glycosyl transferase family 2</fullName>
    </submittedName>
</protein>
<dbReference type="CDD" id="cd00761">
    <property type="entry name" value="Glyco_tranf_GTA_type"/>
    <property type="match status" value="1"/>
</dbReference>
<proteinExistence type="predicted"/>
<evidence type="ECO:0000313" key="2">
    <source>
        <dbReference type="EMBL" id="PZW38831.1"/>
    </source>
</evidence>
<comment type="caution">
    <text evidence="2">The sequence shown here is derived from an EMBL/GenBank/DDBJ whole genome shotgun (WGS) entry which is preliminary data.</text>
</comment>
<dbReference type="InterPro" id="IPR029044">
    <property type="entry name" value="Nucleotide-diphossugar_trans"/>
</dbReference>
<gene>
    <name evidence="2" type="ORF">LX95_02500</name>
</gene>
<accession>A0A2W7HVR0</accession>
<evidence type="ECO:0000313" key="3">
    <source>
        <dbReference type="Proteomes" id="UP000249542"/>
    </source>
</evidence>
<keyword evidence="3" id="KW-1185">Reference proteome</keyword>